<accession>A0A3G8YIP3</accession>
<dbReference type="Proteomes" id="UP000276417">
    <property type="component" value="Chromosome 2"/>
</dbReference>
<reference evidence="2 3" key="1">
    <citation type="submission" date="2018-11" db="EMBL/GenBank/DDBJ databases">
        <title>Deinococcus shelandsis sp. nov., isolated from South Shetland Islands soil of Antarctica.</title>
        <authorList>
            <person name="Tian J."/>
        </authorList>
    </citation>
    <scope>NUCLEOTIDE SEQUENCE [LARGE SCALE GENOMIC DNA]</scope>
    <source>
        <strain evidence="2 3">S14-83T</strain>
    </source>
</reference>
<feature type="chain" id="PRO_5018003222" description="Spore coat protein U domain-containing protein" evidence="1">
    <location>
        <begin position="20"/>
        <end position="167"/>
    </location>
</feature>
<gene>
    <name evidence="2" type="ORF">EHF33_14625</name>
</gene>
<evidence type="ECO:0008006" key="4">
    <source>
        <dbReference type="Google" id="ProtNLM"/>
    </source>
</evidence>
<evidence type="ECO:0000313" key="3">
    <source>
        <dbReference type="Proteomes" id="UP000276417"/>
    </source>
</evidence>
<sequence length="167" mass="17315">MPRLHPLALLISLTSAALAAQSSTTIPLNVTTSSSCVFDQANSAPTIDLYPEYKAGSVTSGPQGQVSVSVYCNKNTPISQRTLIGTTSTSTPGAHVTAVLTQFSPGTTDQLNVEAWFVTGPNSPVINGTYRGATRSVTLVNAGWPSAPQFNASSGFYTGSVSLVISF</sequence>
<name>A0A3G8YIP3_9DEIO</name>
<evidence type="ECO:0000256" key="1">
    <source>
        <dbReference type="SAM" id="SignalP"/>
    </source>
</evidence>
<organism evidence="2 3">
    <name type="scientific">Deinococcus psychrotolerans</name>
    <dbReference type="NCBI Taxonomy" id="2489213"/>
    <lineage>
        <taxon>Bacteria</taxon>
        <taxon>Thermotogati</taxon>
        <taxon>Deinococcota</taxon>
        <taxon>Deinococci</taxon>
        <taxon>Deinococcales</taxon>
        <taxon>Deinococcaceae</taxon>
        <taxon>Deinococcus</taxon>
    </lineage>
</organism>
<keyword evidence="3" id="KW-1185">Reference proteome</keyword>
<evidence type="ECO:0000313" key="2">
    <source>
        <dbReference type="EMBL" id="AZI44137.1"/>
    </source>
</evidence>
<feature type="signal peptide" evidence="1">
    <location>
        <begin position="1"/>
        <end position="19"/>
    </location>
</feature>
<dbReference type="EMBL" id="CP034184">
    <property type="protein sequence ID" value="AZI44137.1"/>
    <property type="molecule type" value="Genomic_DNA"/>
</dbReference>
<keyword evidence="1" id="KW-0732">Signal</keyword>
<proteinExistence type="predicted"/>
<dbReference type="RefSeq" id="WP_124873494.1">
    <property type="nucleotide sequence ID" value="NZ_CP034184.1"/>
</dbReference>
<dbReference type="OrthoDB" id="68306at2"/>
<protein>
    <recommendedName>
        <fullName evidence="4">Spore coat protein U domain-containing protein</fullName>
    </recommendedName>
</protein>
<dbReference type="KEGG" id="dph:EHF33_14625"/>
<dbReference type="AlphaFoldDB" id="A0A3G8YIP3"/>